<dbReference type="InParanoid" id="A0A067MMN1"/>
<protein>
    <submittedName>
        <fullName evidence="2">Uncharacterized protein</fullName>
    </submittedName>
</protein>
<keyword evidence="3" id="KW-1185">Reference proteome</keyword>
<dbReference type="AlphaFoldDB" id="A0A067MMN1"/>
<evidence type="ECO:0000256" key="1">
    <source>
        <dbReference type="SAM" id="MobiDB-lite"/>
    </source>
</evidence>
<evidence type="ECO:0000313" key="2">
    <source>
        <dbReference type="EMBL" id="KDQ17033.1"/>
    </source>
</evidence>
<feature type="region of interest" description="Disordered" evidence="1">
    <location>
        <begin position="114"/>
        <end position="138"/>
    </location>
</feature>
<feature type="compositionally biased region" description="Low complexity" evidence="1">
    <location>
        <begin position="125"/>
        <end position="138"/>
    </location>
</feature>
<sequence>MIIAKKSKGVADTHMASRSRKAGPRCSVYAFNVQQAKHPRDRDARRQARVGRCARRADGGPERALVCPPRGHRQHGRGKQEQTTASSAARAGRHRRTFSTPDLRAASCELDAAPHDLHTTGTPGSSIRASAPPRTAASRSRPILVHVFSAVSRPKHPNSSLNFAPAFPALRQLCKRRSFALQSRNGRAVLALLPIWYPDSQVASSLSSRPSSSFFCAHLALA</sequence>
<gene>
    <name evidence="2" type="ORF">BOTBODRAFT_223701</name>
</gene>
<feature type="region of interest" description="Disordered" evidence="1">
    <location>
        <begin position="1"/>
        <end position="23"/>
    </location>
</feature>
<reference evidence="3" key="1">
    <citation type="journal article" date="2014" name="Proc. Natl. Acad. Sci. U.S.A.">
        <title>Extensive sampling of basidiomycete genomes demonstrates inadequacy of the white-rot/brown-rot paradigm for wood decay fungi.</title>
        <authorList>
            <person name="Riley R."/>
            <person name="Salamov A.A."/>
            <person name="Brown D.W."/>
            <person name="Nagy L.G."/>
            <person name="Floudas D."/>
            <person name="Held B.W."/>
            <person name="Levasseur A."/>
            <person name="Lombard V."/>
            <person name="Morin E."/>
            <person name="Otillar R."/>
            <person name="Lindquist E.A."/>
            <person name="Sun H."/>
            <person name="LaButti K.M."/>
            <person name="Schmutz J."/>
            <person name="Jabbour D."/>
            <person name="Luo H."/>
            <person name="Baker S.E."/>
            <person name="Pisabarro A.G."/>
            <person name="Walton J.D."/>
            <person name="Blanchette R.A."/>
            <person name="Henrissat B."/>
            <person name="Martin F."/>
            <person name="Cullen D."/>
            <person name="Hibbett D.S."/>
            <person name="Grigoriev I.V."/>
        </authorList>
    </citation>
    <scope>NUCLEOTIDE SEQUENCE [LARGE SCALE GENOMIC DNA]</scope>
    <source>
        <strain evidence="3">FD-172 SS1</strain>
    </source>
</reference>
<dbReference type="HOGENOM" id="CLU_1245160_0_0_1"/>
<dbReference type="Proteomes" id="UP000027195">
    <property type="component" value="Unassembled WGS sequence"/>
</dbReference>
<proteinExistence type="predicted"/>
<evidence type="ECO:0000313" key="3">
    <source>
        <dbReference type="Proteomes" id="UP000027195"/>
    </source>
</evidence>
<dbReference type="EMBL" id="KL198025">
    <property type="protein sequence ID" value="KDQ17033.1"/>
    <property type="molecule type" value="Genomic_DNA"/>
</dbReference>
<organism evidence="2 3">
    <name type="scientific">Botryobasidium botryosum (strain FD-172 SS1)</name>
    <dbReference type="NCBI Taxonomy" id="930990"/>
    <lineage>
        <taxon>Eukaryota</taxon>
        <taxon>Fungi</taxon>
        <taxon>Dikarya</taxon>
        <taxon>Basidiomycota</taxon>
        <taxon>Agaricomycotina</taxon>
        <taxon>Agaricomycetes</taxon>
        <taxon>Cantharellales</taxon>
        <taxon>Botryobasidiaceae</taxon>
        <taxon>Botryobasidium</taxon>
    </lineage>
</organism>
<accession>A0A067MMN1</accession>
<name>A0A067MMN1_BOTB1</name>
<feature type="region of interest" description="Disordered" evidence="1">
    <location>
        <begin position="35"/>
        <end position="100"/>
    </location>
</feature>